<keyword evidence="2" id="KW-1185">Reference proteome</keyword>
<accession>A0AAE8YHM5</accession>
<organism evidence="1 2">
    <name type="scientific">Proteus phage 309</name>
    <dbReference type="NCBI Taxonomy" id="2894355"/>
    <lineage>
        <taxon>Viruses</taxon>
        <taxon>Duplodnaviria</taxon>
        <taxon>Heunggongvirae</taxon>
        <taxon>Uroviricota</taxon>
        <taxon>Caudoviricetes</taxon>
        <taxon>Autographivirales</taxon>
        <taxon>Autoscriptoviridae</taxon>
        <taxon>Slopekvirinae</taxon>
        <taxon>Novosibovirus</taxon>
        <taxon>Novosibovirus 309</taxon>
    </lineage>
</organism>
<gene>
    <name evidence="1" type="ORF">pp309_000017</name>
</gene>
<evidence type="ECO:0000313" key="2">
    <source>
        <dbReference type="Proteomes" id="UP000831673"/>
    </source>
</evidence>
<reference evidence="1 2" key="1">
    <citation type="submission" date="2021-11" db="EMBL/GenBank/DDBJ databases">
        <title>Novel species of Proteus-infecting phage.</title>
        <authorList>
            <person name="Aaron J.A."/>
            <person name="van Zyl L.J."/>
            <person name="Dicks L.M.T."/>
        </authorList>
    </citation>
    <scope>NUCLEOTIDE SEQUENCE [LARGE SCALE GENOMIC DNA]</scope>
</reference>
<name>A0AAE8YHM5_9CAUD</name>
<sequence>MSNKEMYVLFNNETLKPIQFSYNCELLHAVVELLGAHFIGQYEVSNEDYYTDLVSNQNKADGLLEGL</sequence>
<dbReference type="EMBL" id="OL416096">
    <property type="protein sequence ID" value="UGC97805.1"/>
    <property type="molecule type" value="Genomic_DNA"/>
</dbReference>
<proteinExistence type="predicted"/>
<dbReference type="Proteomes" id="UP000831673">
    <property type="component" value="Segment"/>
</dbReference>
<evidence type="ECO:0000313" key="1">
    <source>
        <dbReference type="EMBL" id="UGC97805.1"/>
    </source>
</evidence>
<protein>
    <submittedName>
        <fullName evidence="1">Baseplate central spike complex protein</fullName>
    </submittedName>
</protein>